<dbReference type="EMBL" id="KK916098">
    <property type="protein sequence ID" value="KDP20423.1"/>
    <property type="molecule type" value="Genomic_DNA"/>
</dbReference>
<evidence type="ECO:0000313" key="1">
    <source>
        <dbReference type="EMBL" id="KDP20423.1"/>
    </source>
</evidence>
<gene>
    <name evidence="1" type="ORF">JCGZ_06354</name>
</gene>
<keyword evidence="2" id="KW-1185">Reference proteome</keyword>
<dbReference type="AlphaFoldDB" id="A0A067JCF3"/>
<sequence length="92" mass="10122">MTLMPQGGVQALPKSTLDNLGMKSMKKRMMNGIESLCGQEEVEMNDTDQGSKVKDPLALPVGPITRARVIRIHYCPPPMKLKGTRTTTMAIH</sequence>
<accession>A0A067JCF3</accession>
<organism evidence="1 2">
    <name type="scientific">Jatropha curcas</name>
    <name type="common">Barbados nut</name>
    <dbReference type="NCBI Taxonomy" id="180498"/>
    <lineage>
        <taxon>Eukaryota</taxon>
        <taxon>Viridiplantae</taxon>
        <taxon>Streptophyta</taxon>
        <taxon>Embryophyta</taxon>
        <taxon>Tracheophyta</taxon>
        <taxon>Spermatophyta</taxon>
        <taxon>Magnoliopsida</taxon>
        <taxon>eudicotyledons</taxon>
        <taxon>Gunneridae</taxon>
        <taxon>Pentapetalae</taxon>
        <taxon>rosids</taxon>
        <taxon>fabids</taxon>
        <taxon>Malpighiales</taxon>
        <taxon>Euphorbiaceae</taxon>
        <taxon>Crotonoideae</taxon>
        <taxon>Jatropheae</taxon>
        <taxon>Jatropha</taxon>
    </lineage>
</organism>
<protein>
    <submittedName>
        <fullName evidence="1">Uncharacterized protein</fullName>
    </submittedName>
</protein>
<proteinExistence type="predicted"/>
<dbReference type="Proteomes" id="UP000027138">
    <property type="component" value="Unassembled WGS sequence"/>
</dbReference>
<name>A0A067JCF3_JATCU</name>
<evidence type="ECO:0000313" key="2">
    <source>
        <dbReference type="Proteomes" id="UP000027138"/>
    </source>
</evidence>
<reference evidence="1 2" key="1">
    <citation type="journal article" date="2014" name="PLoS ONE">
        <title>Global Analysis of Gene Expression Profiles in Physic Nut (Jatropha curcas L.) Seedlings Exposed to Salt Stress.</title>
        <authorList>
            <person name="Zhang L."/>
            <person name="Zhang C."/>
            <person name="Wu P."/>
            <person name="Chen Y."/>
            <person name="Li M."/>
            <person name="Jiang H."/>
            <person name="Wu G."/>
        </authorList>
    </citation>
    <scope>NUCLEOTIDE SEQUENCE [LARGE SCALE GENOMIC DNA]</scope>
    <source>
        <strain evidence="2">cv. GZQX0401</strain>
        <tissue evidence="1">Young leaves</tissue>
    </source>
</reference>